<feature type="domain" description="PX" evidence="2">
    <location>
        <begin position="216"/>
        <end position="451"/>
    </location>
</feature>
<evidence type="ECO:0000259" key="2">
    <source>
        <dbReference type="PROSITE" id="PS50195"/>
    </source>
</evidence>
<dbReference type="PROSITE" id="PS50195">
    <property type="entry name" value="PX"/>
    <property type="match status" value="1"/>
</dbReference>
<dbReference type="OrthoDB" id="2117459at2759"/>
<reference evidence="4" key="1">
    <citation type="submission" date="2016-05" db="EMBL/GenBank/DDBJ databases">
        <title>Comparative genomics of biotechnologically important yeasts.</title>
        <authorList>
            <consortium name="DOE Joint Genome Institute"/>
            <person name="Riley R."/>
            <person name="Haridas S."/>
            <person name="Wolfe K.H."/>
            <person name="Lopes M.R."/>
            <person name="Hittinger C.T."/>
            <person name="Goker M."/>
            <person name="Salamov A."/>
            <person name="Wisecaver J."/>
            <person name="Long T.M."/>
            <person name="Aerts A.L."/>
            <person name="Barry K."/>
            <person name="Choi C."/>
            <person name="Clum A."/>
            <person name="Coughlan A.Y."/>
            <person name="Deshpande S."/>
            <person name="Douglass A.P."/>
            <person name="Hanson S.J."/>
            <person name="Klenk H.-P."/>
            <person name="Labutti K."/>
            <person name="Lapidus A."/>
            <person name="Lindquist E."/>
            <person name="Lipzen A."/>
            <person name="Meier-Kolthoff J.P."/>
            <person name="Ohm R.A."/>
            <person name="Otillar R.P."/>
            <person name="Pangilinan J."/>
            <person name="Peng Y."/>
            <person name="Rokas A."/>
            <person name="Rosa C.A."/>
            <person name="Scheuner C."/>
            <person name="Sibirny A.A."/>
            <person name="Slot J.C."/>
            <person name="Stielow J.B."/>
            <person name="Sun H."/>
            <person name="Kurtzman C.P."/>
            <person name="Blackwell M."/>
            <person name="Grigoriev I.V."/>
            <person name="Jeffries T.W."/>
        </authorList>
    </citation>
    <scope>NUCLEOTIDE SEQUENCE [LARGE SCALE GENOMIC DNA]</scope>
    <source>
        <strain evidence="4">NRRL Y-2460</strain>
    </source>
</reference>
<dbReference type="Pfam" id="PF12828">
    <property type="entry name" value="PXB"/>
    <property type="match status" value="1"/>
</dbReference>
<feature type="compositionally biased region" description="Low complexity" evidence="1">
    <location>
        <begin position="387"/>
        <end position="401"/>
    </location>
</feature>
<dbReference type="AlphaFoldDB" id="A0A1E4TZC9"/>
<name>A0A1E4TZC9_PACTA</name>
<evidence type="ECO:0000313" key="4">
    <source>
        <dbReference type="Proteomes" id="UP000094236"/>
    </source>
</evidence>
<dbReference type="Pfam" id="PF00787">
    <property type="entry name" value="PX"/>
    <property type="match status" value="1"/>
</dbReference>
<organism evidence="3 4">
    <name type="scientific">Pachysolen tannophilus NRRL Y-2460</name>
    <dbReference type="NCBI Taxonomy" id="669874"/>
    <lineage>
        <taxon>Eukaryota</taxon>
        <taxon>Fungi</taxon>
        <taxon>Dikarya</taxon>
        <taxon>Ascomycota</taxon>
        <taxon>Saccharomycotina</taxon>
        <taxon>Pichiomycetes</taxon>
        <taxon>Pachysolenaceae</taxon>
        <taxon>Pachysolen</taxon>
    </lineage>
</organism>
<feature type="compositionally biased region" description="Polar residues" evidence="1">
    <location>
        <begin position="366"/>
        <end position="377"/>
    </location>
</feature>
<dbReference type="SUPFAM" id="SSF64268">
    <property type="entry name" value="PX domain"/>
    <property type="match status" value="1"/>
</dbReference>
<dbReference type="SMART" id="SM00312">
    <property type="entry name" value="PX"/>
    <property type="match status" value="1"/>
</dbReference>
<evidence type="ECO:0000313" key="3">
    <source>
        <dbReference type="EMBL" id="ODV97133.1"/>
    </source>
</evidence>
<feature type="region of interest" description="Disordered" evidence="1">
    <location>
        <begin position="283"/>
        <end position="322"/>
    </location>
</feature>
<dbReference type="InterPro" id="IPR047168">
    <property type="entry name" value="LEC1-like"/>
</dbReference>
<sequence>MGGAKEELVSLTPSQEHYLKKELLNLELNDEFNKLSTTYKDNTGLRKFGPPFAPYDPTSSNANYKESMKMLELYRDQFNMEFPLLRHFFTNFIMTFPFILQYQQLGDKNSDENFWVNKVQTFYEIWKTKKISNSDDRGQLSKRKLALFKFVKLLLMLYNSSILVYGDEIYFEENEKANKNAYKKVNAVLPLADLEAGLEDVLNKDNYINGIDVNVCGVRRSKELKVIKSFNNNFQRFWKVKLDDEKKTTYYIARRYSEFKQLNQDLRNIFPVKELPKLPSKIKHNSNIDYQDDSRDSFEIDDVDDADNVDADNDDDDSSSLVTASTYKIENDFVNALRMSSSTSAPKPSSSSSQSLNSSPYPSISKNFLPTMKNNGSKIDDNDKKTQSSSKTSLNSTASSISNVQQNHLNVKLPREKLRVPLRGYLHQLLKIPEVKNSVVFKAFLEKNKFEKIESQVEKNDIELRLKLDDLIISQQLKFQQETIKSINILQENIKELKHDILNKDGSWGLSPLFKEIETKEKIEDLPAPLRSFVDLSKIEVASTLYEVFVANDQSAELLKIMKKLHAFFPYKIVATIMRFTNPMAIVKKLIDLFLIQSPSFNGNGKSLLQYIFTLILNDDVKQLTKETENLVEKIKSDGTKYGLLVDKIKLYINTNDDNLVLDIKKNSAQLGIDLTLSILLNNNDLPIKIENNLLEELIESYRNFKRVEKLNKDQKKVDSQQEYNKLSKDSSLYFNLNELFRAMLRRRDKDHLKELWDEPELTRLIKELIAIFFQPLIKVFTQADIYIYIPILKNFVSDLIKLVEDYRNNYSMLATNSASNNIVVKFISLLTNYENYLYKFIHNLYVNDIHADAKSQIFVKLIDWLNSFIVLLNYVKSDRPDLKIDLNALIKDLTLDGTVNREELIKEIDGIIDKINDRRQLYQEILESQNADADEGTRTSKINENWNKINKNLTSLFELDDGSPLTNATALPSSEIDELNMEFIDFEEKNEKHQIIDKFTDNKELLKYINENKSFTQEIDFEDDDSRYYKKENIKKLQKTFKLKLYDVLKDYKKQ</sequence>
<accession>A0A1E4TZC9</accession>
<dbReference type="Gene3D" id="3.30.1520.10">
    <property type="entry name" value="Phox-like domain"/>
    <property type="match status" value="1"/>
</dbReference>
<keyword evidence="4" id="KW-1185">Reference proteome</keyword>
<dbReference type="InterPro" id="IPR024555">
    <property type="entry name" value="PX-associated"/>
</dbReference>
<feature type="compositionally biased region" description="Low complexity" evidence="1">
    <location>
        <begin position="340"/>
        <end position="365"/>
    </location>
</feature>
<feature type="compositionally biased region" description="Acidic residues" evidence="1">
    <location>
        <begin position="299"/>
        <end position="318"/>
    </location>
</feature>
<gene>
    <name evidence="3" type="ORF">PACTADRAFT_48886</name>
</gene>
<dbReference type="PANTHER" id="PTHR47185">
    <property type="entry name" value="PX DOMAIN-CONTAINING PROTEIN YPR097W"/>
    <property type="match status" value="1"/>
</dbReference>
<dbReference type="InterPro" id="IPR001683">
    <property type="entry name" value="PX_dom"/>
</dbReference>
<proteinExistence type="predicted"/>
<dbReference type="InterPro" id="IPR024554">
    <property type="entry name" value="LEC1-like_C"/>
</dbReference>
<evidence type="ECO:0000256" key="1">
    <source>
        <dbReference type="SAM" id="MobiDB-lite"/>
    </source>
</evidence>
<dbReference type="PANTHER" id="PTHR47185:SF1">
    <property type="entry name" value="PX DOMAIN-CONTAINING PROTEIN YPR097W"/>
    <property type="match status" value="1"/>
</dbReference>
<dbReference type="InterPro" id="IPR036871">
    <property type="entry name" value="PX_dom_sf"/>
</dbReference>
<dbReference type="EMBL" id="KV454012">
    <property type="protein sequence ID" value="ODV97133.1"/>
    <property type="molecule type" value="Genomic_DNA"/>
</dbReference>
<dbReference type="Pfam" id="PF12825">
    <property type="entry name" value="DUF3818"/>
    <property type="match status" value="1"/>
</dbReference>
<dbReference type="GO" id="GO:0035091">
    <property type="term" value="F:phosphatidylinositol binding"/>
    <property type="evidence" value="ECO:0007669"/>
    <property type="project" value="InterPro"/>
</dbReference>
<protein>
    <recommendedName>
        <fullName evidence="2">PX domain-containing protein</fullName>
    </recommendedName>
</protein>
<dbReference type="STRING" id="669874.A0A1E4TZC9"/>
<feature type="region of interest" description="Disordered" evidence="1">
    <location>
        <begin position="340"/>
        <end position="401"/>
    </location>
</feature>
<dbReference type="Proteomes" id="UP000094236">
    <property type="component" value="Unassembled WGS sequence"/>
</dbReference>